<dbReference type="OrthoDB" id="9770068at2"/>
<dbReference type="AlphaFoldDB" id="A0A1M6IAN4"/>
<dbReference type="GO" id="GO:0016746">
    <property type="term" value="F:acyltransferase activity"/>
    <property type="evidence" value="ECO:0007669"/>
    <property type="project" value="InterPro"/>
</dbReference>
<accession>A0A1M6IAN4</accession>
<dbReference type="InterPro" id="IPR038369">
    <property type="entry name" value="SpoVAD_sf"/>
</dbReference>
<dbReference type="EMBL" id="FQZV01000020">
    <property type="protein sequence ID" value="SHJ31502.1"/>
    <property type="molecule type" value="Genomic_DNA"/>
</dbReference>
<dbReference type="InterPro" id="IPR016039">
    <property type="entry name" value="Thiolase-like"/>
</dbReference>
<name>A0A1M6IAN4_9FIRM</name>
<dbReference type="NCBIfam" id="NF006160">
    <property type="entry name" value="PRK08304.1"/>
    <property type="match status" value="1"/>
</dbReference>
<reference evidence="2" key="1">
    <citation type="submission" date="2016-11" db="EMBL/GenBank/DDBJ databases">
        <authorList>
            <person name="Varghese N."/>
            <person name="Submissions S."/>
        </authorList>
    </citation>
    <scope>NUCLEOTIDE SEQUENCE [LARGE SCALE GENOMIC DNA]</scope>
    <source>
        <strain evidence="2">DSM 17957</strain>
    </source>
</reference>
<dbReference type="STRING" id="1121919.SAMN02745975_01789"/>
<dbReference type="RefSeq" id="WP_110940946.1">
    <property type="nucleotide sequence ID" value="NZ_FQZV01000020.1"/>
</dbReference>
<dbReference type="Pfam" id="PF07451">
    <property type="entry name" value="SpoVAD"/>
    <property type="match status" value="1"/>
</dbReference>
<evidence type="ECO:0000313" key="1">
    <source>
        <dbReference type="EMBL" id="SHJ31502.1"/>
    </source>
</evidence>
<dbReference type="NCBIfam" id="TIGR02845">
    <property type="entry name" value="spore_V_AD"/>
    <property type="match status" value="1"/>
</dbReference>
<protein>
    <submittedName>
        <fullName evidence="1">Stage V sporulation protein AD</fullName>
    </submittedName>
</protein>
<organism evidence="1 2">
    <name type="scientific">Geosporobacter subterraneus DSM 17957</name>
    <dbReference type="NCBI Taxonomy" id="1121919"/>
    <lineage>
        <taxon>Bacteria</taxon>
        <taxon>Bacillati</taxon>
        <taxon>Bacillota</taxon>
        <taxon>Clostridia</taxon>
        <taxon>Peptostreptococcales</taxon>
        <taxon>Thermotaleaceae</taxon>
        <taxon>Geosporobacter</taxon>
    </lineage>
</organism>
<dbReference type="SUPFAM" id="SSF53901">
    <property type="entry name" value="Thiolase-like"/>
    <property type="match status" value="1"/>
</dbReference>
<dbReference type="PIRSF" id="PIRSF011570">
    <property type="entry name" value="SpoVAD"/>
    <property type="match status" value="1"/>
</dbReference>
<dbReference type="InterPro" id="IPR010894">
    <property type="entry name" value="SpoVAD"/>
</dbReference>
<gene>
    <name evidence="1" type="ORF">SAMN02745975_01789</name>
</gene>
<evidence type="ECO:0000313" key="2">
    <source>
        <dbReference type="Proteomes" id="UP000184536"/>
    </source>
</evidence>
<proteinExistence type="predicted"/>
<keyword evidence="2" id="KW-1185">Reference proteome</keyword>
<dbReference type="Proteomes" id="UP000184536">
    <property type="component" value="Unassembled WGS sequence"/>
</dbReference>
<dbReference type="Gene3D" id="3.40.47.40">
    <property type="entry name" value="Stage V sporulation protein AD"/>
    <property type="match status" value="1"/>
</dbReference>
<sequence>MARKKIGKQTVKLQQPPSIVSTASTVGPKEGKGPLSHYFDIILTDDLYGENSWELAESKMLRETIRAAIQRADKNIVDIEYLLSGDLLNQLMAASFAARDLDIPFFGLYGACSTMSESLSLGAMLIDGGYANHVAAATSSHFSSAERQFRFPLELGNQRPLTAQWTVTGAGAAILAARGDGPYISHVTTGKVIDLGIKDANNMGAAMAPAAANTMVAHFEDTGFMPEDYDLIATGDLGAIGKEIAEEIVFDKGYNISKVFNDCGLLIFDNRVQDTHAGGSGCGCSASVFCGYIYKEMMEGRLNKVLLISTGALLSSTSALQGQSIPCIAHAVTITNILKH</sequence>